<name>A0A8J6CB62_DIALT</name>
<feature type="transmembrane region" description="Helical" evidence="8">
    <location>
        <begin position="23"/>
        <end position="47"/>
    </location>
</feature>
<dbReference type="GO" id="GO:0008320">
    <property type="term" value="F:protein transmembrane transporter activity"/>
    <property type="evidence" value="ECO:0007669"/>
    <property type="project" value="UniProtKB-UniRule"/>
</dbReference>
<keyword evidence="4 8" id="KW-0999">Mitochondrion inner membrane</keyword>
<dbReference type="GO" id="GO:0030943">
    <property type="term" value="F:mitochondrion targeting sequence binding"/>
    <property type="evidence" value="ECO:0007669"/>
    <property type="project" value="TreeGrafter"/>
</dbReference>
<dbReference type="GO" id="GO:0042721">
    <property type="term" value="C:TIM22 mitochondrial import inner membrane insertion complex"/>
    <property type="evidence" value="ECO:0007669"/>
    <property type="project" value="UniProtKB-UniRule"/>
</dbReference>
<evidence type="ECO:0000256" key="1">
    <source>
        <dbReference type="ARBA" id="ARBA00004448"/>
    </source>
</evidence>
<keyword evidence="8" id="KW-0813">Transport</keyword>
<organism evidence="9 10">
    <name type="scientific">Diacronema lutheri</name>
    <name type="common">Unicellular marine alga</name>
    <name type="synonym">Monochrysis lutheri</name>
    <dbReference type="NCBI Taxonomy" id="2081491"/>
    <lineage>
        <taxon>Eukaryota</taxon>
        <taxon>Haptista</taxon>
        <taxon>Haptophyta</taxon>
        <taxon>Pavlovophyceae</taxon>
        <taxon>Pavlovales</taxon>
        <taxon>Pavlovaceae</taxon>
        <taxon>Diacronema</taxon>
    </lineage>
</organism>
<evidence type="ECO:0000256" key="7">
    <source>
        <dbReference type="ARBA" id="ARBA00023136"/>
    </source>
</evidence>
<evidence type="ECO:0000256" key="2">
    <source>
        <dbReference type="ARBA" id="ARBA00008444"/>
    </source>
</evidence>
<comment type="function">
    <text evidence="8">Essential core component of the TIM22 complex, a complex that mediates the import and insertion of multi-pass transmembrane proteins into the mitochondrial inner membrane. In the TIM22 complex, it constitutes the voltage-activated and signal-gated channel. Forms a twin-pore translocase that uses the membrane potential as external driving force in 2 voltage-dependent steps.</text>
</comment>
<dbReference type="Proteomes" id="UP000751190">
    <property type="component" value="Unassembled WGS sequence"/>
</dbReference>
<evidence type="ECO:0000313" key="10">
    <source>
        <dbReference type="Proteomes" id="UP000751190"/>
    </source>
</evidence>
<evidence type="ECO:0000313" key="9">
    <source>
        <dbReference type="EMBL" id="KAG8464796.1"/>
    </source>
</evidence>
<dbReference type="InterPro" id="IPR039175">
    <property type="entry name" value="TIM22"/>
</dbReference>
<keyword evidence="8" id="KW-0653">Protein transport</keyword>
<sequence length="156" mass="15819">MAEPASGGGPPVTTTNIWRESCAIIGVGSFVVGGIFGALLGPVFYAFETTNPAQAELPLRMQLRLAARDVASRSRTWGKNFGVIGGLFSVSECFVAKTRAAHDMWNPVIGGCITGGGLAARGGPQACAFGCAGFAAFSLAIEAAGFGQHGGHGGDD</sequence>
<accession>A0A8J6CB62</accession>
<evidence type="ECO:0000256" key="4">
    <source>
        <dbReference type="ARBA" id="ARBA00022792"/>
    </source>
</evidence>
<keyword evidence="5 8" id="KW-1133">Transmembrane helix</keyword>
<comment type="similarity">
    <text evidence="2 8">Belongs to the Tim17/Tim22/Tim23 family.</text>
</comment>
<dbReference type="PANTHER" id="PTHR14110:SF0">
    <property type="entry name" value="MITOCHONDRIAL IMPORT INNER MEMBRANE TRANSLOCASE SUBUNIT TIM22"/>
    <property type="match status" value="1"/>
</dbReference>
<protein>
    <recommendedName>
        <fullName evidence="8">Mitochondrial import inner membrane translocase subunit TIM22</fullName>
    </recommendedName>
</protein>
<comment type="subunit">
    <text evidence="8">Component of the TIM22 complex.</text>
</comment>
<keyword evidence="3 8" id="KW-0812">Transmembrane</keyword>
<comment type="subcellular location">
    <subcellularLocation>
        <location evidence="1 8">Mitochondrion inner membrane</location>
        <topology evidence="1 8">Multi-pass membrane protein</topology>
    </subcellularLocation>
</comment>
<evidence type="ECO:0000256" key="6">
    <source>
        <dbReference type="ARBA" id="ARBA00023128"/>
    </source>
</evidence>
<dbReference type="OMA" id="VNPNMAD"/>
<dbReference type="AlphaFoldDB" id="A0A8J6CB62"/>
<dbReference type="EMBL" id="JAGTXO010000012">
    <property type="protein sequence ID" value="KAG8464796.1"/>
    <property type="molecule type" value="Genomic_DNA"/>
</dbReference>
<dbReference type="OrthoDB" id="75343at2759"/>
<evidence type="ECO:0000256" key="8">
    <source>
        <dbReference type="RuleBase" id="RU367038"/>
    </source>
</evidence>
<comment type="caution">
    <text evidence="8">Lacks conserved residue(s) required for the propagation of feature annotation.</text>
</comment>
<keyword evidence="7 8" id="KW-0472">Membrane</keyword>
<keyword evidence="6 8" id="KW-0496">Mitochondrion</keyword>
<dbReference type="Pfam" id="PF02466">
    <property type="entry name" value="Tim17"/>
    <property type="match status" value="1"/>
</dbReference>
<gene>
    <name evidence="9" type="ORF">KFE25_010164</name>
</gene>
<comment type="caution">
    <text evidence="9">The sequence shown here is derived from an EMBL/GenBank/DDBJ whole genome shotgun (WGS) entry which is preliminary data.</text>
</comment>
<dbReference type="GO" id="GO:0045039">
    <property type="term" value="P:protein insertion into mitochondrial inner membrane"/>
    <property type="evidence" value="ECO:0007669"/>
    <property type="project" value="UniProtKB-UniRule"/>
</dbReference>
<evidence type="ECO:0000256" key="3">
    <source>
        <dbReference type="ARBA" id="ARBA00022692"/>
    </source>
</evidence>
<reference evidence="9" key="1">
    <citation type="submission" date="2021-05" db="EMBL/GenBank/DDBJ databases">
        <title>The genome of the haptophyte Pavlova lutheri (Diacronema luteri, Pavlovales) - a model for lipid biosynthesis in eukaryotic algae.</title>
        <authorList>
            <person name="Hulatt C.J."/>
            <person name="Posewitz M.C."/>
        </authorList>
    </citation>
    <scope>NUCLEOTIDE SEQUENCE</scope>
    <source>
        <strain evidence="9">NIVA-4/92</strain>
    </source>
</reference>
<keyword evidence="8" id="KW-0811">Translocation</keyword>
<evidence type="ECO:0000256" key="5">
    <source>
        <dbReference type="ARBA" id="ARBA00022989"/>
    </source>
</evidence>
<dbReference type="PANTHER" id="PTHR14110">
    <property type="entry name" value="MITOCHONDRIAL IMPORT INNER MEMBRANE TRANSLOCASE SUBUNIT TIM22"/>
    <property type="match status" value="1"/>
</dbReference>
<keyword evidence="10" id="KW-1185">Reference proteome</keyword>
<proteinExistence type="inferred from homology"/>